<proteinExistence type="predicted"/>
<feature type="transmembrane region" description="Helical" evidence="1">
    <location>
        <begin position="102"/>
        <end position="119"/>
    </location>
</feature>
<feature type="transmembrane region" description="Helical" evidence="1">
    <location>
        <begin position="59"/>
        <end position="81"/>
    </location>
</feature>
<dbReference type="InterPro" id="IPR043993">
    <property type="entry name" value="T4SS_pilin"/>
</dbReference>
<accession>A0A2M7V630</accession>
<organism evidence="2 3">
    <name type="scientific">Candidatus Magasanikbacteria bacterium CG_4_10_14_0_2_um_filter_41_31</name>
    <dbReference type="NCBI Taxonomy" id="1974639"/>
    <lineage>
        <taxon>Bacteria</taxon>
        <taxon>Candidatus Magasanikiibacteriota</taxon>
    </lineage>
</organism>
<keyword evidence="1" id="KW-0472">Membrane</keyword>
<evidence type="ECO:0000313" key="3">
    <source>
        <dbReference type="Proteomes" id="UP000230078"/>
    </source>
</evidence>
<protein>
    <submittedName>
        <fullName evidence="2">Uncharacterized protein</fullName>
    </submittedName>
</protein>
<reference evidence="3" key="1">
    <citation type="submission" date="2017-09" db="EMBL/GenBank/DDBJ databases">
        <title>Depth-based differentiation of microbial function through sediment-hosted aquifers and enrichment of novel symbionts in the deep terrestrial subsurface.</title>
        <authorList>
            <person name="Probst A.J."/>
            <person name="Ladd B."/>
            <person name="Jarett J.K."/>
            <person name="Geller-Mcgrath D.E."/>
            <person name="Sieber C.M.K."/>
            <person name="Emerson J.B."/>
            <person name="Anantharaman K."/>
            <person name="Thomas B.C."/>
            <person name="Malmstrom R."/>
            <person name="Stieglmeier M."/>
            <person name="Klingl A."/>
            <person name="Woyke T."/>
            <person name="Ryan C.M."/>
            <person name="Banfield J.F."/>
        </authorList>
    </citation>
    <scope>NUCLEOTIDE SEQUENCE [LARGE SCALE GENOMIC DNA]</scope>
</reference>
<name>A0A2M7V630_9BACT</name>
<keyword evidence="1" id="KW-1133">Transmembrane helix</keyword>
<evidence type="ECO:0000313" key="2">
    <source>
        <dbReference type="EMBL" id="PIZ94093.1"/>
    </source>
</evidence>
<dbReference type="EMBL" id="PFPI01000002">
    <property type="protein sequence ID" value="PIZ94093.1"/>
    <property type="molecule type" value="Genomic_DNA"/>
</dbReference>
<gene>
    <name evidence="2" type="ORF">COX83_00220</name>
</gene>
<dbReference type="Pfam" id="PF18895">
    <property type="entry name" value="T4SS_pilin"/>
    <property type="match status" value="1"/>
</dbReference>
<dbReference type="Proteomes" id="UP000230078">
    <property type="component" value="Unassembled WGS sequence"/>
</dbReference>
<evidence type="ECO:0000256" key="1">
    <source>
        <dbReference type="SAM" id="Phobius"/>
    </source>
</evidence>
<dbReference type="AlphaFoldDB" id="A0A2M7V630"/>
<comment type="caution">
    <text evidence="2">The sequence shown here is derived from an EMBL/GenBank/DDBJ whole genome shotgun (WGS) entry which is preliminary data.</text>
</comment>
<keyword evidence="1" id="KW-0812">Transmembrane</keyword>
<sequence>MRNILAKHILIKSLLLVGMFSLYVGSPVFAQTLSKDITTQIDAAGHKAGIYTTSTPAEFFGSFIQIILSITGMLFFVLLIYGGYVRMTAHGEDDRLKKSTKTMVAALLGLTIVLLSYAITKFVLPRIYNASRVEPVYQENNDSPNTIYQKSIDIKLF</sequence>